<dbReference type="OrthoDB" id="2374448at2"/>
<organism evidence="1 2">
    <name type="scientific">Candidatus Scalindua japonica</name>
    <dbReference type="NCBI Taxonomy" id="1284222"/>
    <lineage>
        <taxon>Bacteria</taxon>
        <taxon>Pseudomonadati</taxon>
        <taxon>Planctomycetota</taxon>
        <taxon>Candidatus Brocadiia</taxon>
        <taxon>Candidatus Brocadiales</taxon>
        <taxon>Candidatus Scalinduaceae</taxon>
        <taxon>Candidatus Scalindua</taxon>
    </lineage>
</organism>
<name>A0A286TZE5_9BACT</name>
<dbReference type="RefSeq" id="WP_096894641.1">
    <property type="nucleotide sequence ID" value="NZ_BAOS01000020.1"/>
</dbReference>
<dbReference type="Gene3D" id="3.30.160.620">
    <property type="match status" value="1"/>
</dbReference>
<gene>
    <name evidence="1" type="ORF">SCALIN_C20_0024</name>
</gene>
<reference evidence="2" key="1">
    <citation type="journal article" date="2017" name="Environ. Microbiol. Rep.">
        <title>Genetic Diversity of Marine Anaerobic Ammonium-Oxidizing Bacteria as Revealed by Genomic and Proteomic Analyses of 'Candidatus Scalindua japonica'.</title>
        <authorList>
            <person name="Oshiki M."/>
            <person name="Mizuto K."/>
            <person name="Kimura Z."/>
            <person name="Kindaichi T."/>
            <person name="Satoh H."/>
            <person name="Okabe S."/>
        </authorList>
    </citation>
    <scope>NUCLEOTIDE SEQUENCE [LARGE SCALE GENOMIC DNA]</scope>
    <source>
        <strain evidence="2">husup-a2</strain>
    </source>
</reference>
<evidence type="ECO:0008006" key="3">
    <source>
        <dbReference type="Google" id="ProtNLM"/>
    </source>
</evidence>
<evidence type="ECO:0000313" key="2">
    <source>
        <dbReference type="Proteomes" id="UP000218542"/>
    </source>
</evidence>
<dbReference type="Proteomes" id="UP000218542">
    <property type="component" value="Unassembled WGS sequence"/>
</dbReference>
<dbReference type="EMBL" id="BAOS01000020">
    <property type="protein sequence ID" value="GAX61247.1"/>
    <property type="molecule type" value="Genomic_DNA"/>
</dbReference>
<dbReference type="Pfam" id="PF12910">
    <property type="entry name" value="PHD_like"/>
    <property type="match status" value="1"/>
</dbReference>
<proteinExistence type="predicted"/>
<comment type="caution">
    <text evidence="1">The sequence shown here is derived from an EMBL/GenBank/DDBJ whole genome shotgun (WGS) entry which is preliminary data.</text>
</comment>
<dbReference type="InterPro" id="IPR035424">
    <property type="entry name" value="Antitoxin_RelB"/>
</dbReference>
<keyword evidence="2" id="KW-1185">Reference proteome</keyword>
<accession>A0A286TZE5</accession>
<dbReference type="AlphaFoldDB" id="A0A286TZE5"/>
<sequence length="103" mass="11963">MEEPRIMIKEGRLSILLAQEGMEYCAFCPELDIVTEMDSPEEAINDMIEAIKDYAEEYMGDIELYSKSPNRAHHLPYIKAISLCKTDWELKMLIEIKHGFVHV</sequence>
<evidence type="ECO:0000313" key="1">
    <source>
        <dbReference type="EMBL" id="GAX61247.1"/>
    </source>
</evidence>
<protein>
    <recommendedName>
        <fullName evidence="3">HicB-like antitoxin of toxin-antitoxin system domain-containing protein</fullName>
    </recommendedName>
</protein>